<dbReference type="EMBL" id="KV921323">
    <property type="protein sequence ID" value="ORE18739.1"/>
    <property type="molecule type" value="Genomic_DNA"/>
</dbReference>
<dbReference type="GO" id="GO:0008270">
    <property type="term" value="F:zinc ion binding"/>
    <property type="evidence" value="ECO:0007669"/>
    <property type="project" value="InterPro"/>
</dbReference>
<dbReference type="VEuPathDB" id="FungiDB:BCV72DRAFT_227546"/>
<evidence type="ECO:0000256" key="2">
    <source>
        <dbReference type="ARBA" id="ARBA00023242"/>
    </source>
</evidence>
<evidence type="ECO:0008006" key="6">
    <source>
        <dbReference type="Google" id="ProtNLM"/>
    </source>
</evidence>
<dbReference type="InterPro" id="IPR001138">
    <property type="entry name" value="Zn2Cys6_DnaBD"/>
</dbReference>
<evidence type="ECO:0000256" key="1">
    <source>
        <dbReference type="ARBA" id="ARBA00022723"/>
    </source>
</evidence>
<feature type="region of interest" description="Disordered" evidence="3">
    <location>
        <begin position="197"/>
        <end position="223"/>
    </location>
</feature>
<dbReference type="OMA" id="ACDIGRP"/>
<evidence type="ECO:0000256" key="3">
    <source>
        <dbReference type="SAM" id="MobiDB-lite"/>
    </source>
</evidence>
<dbReference type="InterPro" id="IPR050335">
    <property type="entry name" value="ERT1_acuK_gluconeogen_tf"/>
</dbReference>
<reference evidence="4 5" key="1">
    <citation type="journal article" date="2016" name="Proc. Natl. Acad. Sci. U.S.A.">
        <title>Lipid metabolic changes in an early divergent fungus govern the establishment of a mutualistic symbiosis with endobacteria.</title>
        <authorList>
            <person name="Lastovetsky O.A."/>
            <person name="Gaspar M.L."/>
            <person name="Mondo S.J."/>
            <person name="LaButti K.M."/>
            <person name="Sandor L."/>
            <person name="Grigoriev I.V."/>
            <person name="Henry S.A."/>
            <person name="Pawlowska T.E."/>
        </authorList>
    </citation>
    <scope>NUCLEOTIDE SEQUENCE [LARGE SCALE GENOMIC DNA]</scope>
    <source>
        <strain evidence="4 5">ATCC 11559</strain>
    </source>
</reference>
<feature type="compositionally biased region" description="Low complexity" evidence="3">
    <location>
        <begin position="202"/>
        <end position="219"/>
    </location>
</feature>
<name>A0A0A1N5I7_RHIZD</name>
<dbReference type="InterPro" id="IPR036864">
    <property type="entry name" value="Zn2-C6_fun-type_DNA-bd_sf"/>
</dbReference>
<sequence>MATNVDTALNVSNKSKCISCKIASIPCNGTSRPCVNCISLGKPDTCVDSYLANTIQSTKNTKAKTQKKGHRPHVPSACINCKIAHLACDVSRPCKRCVTLKKEDTCQDIIHKKRGRPKRREQKPYANSEYTYEIIYGTIETPAIVSHNRKDDSSTTSTEKLEIKTANRTKPIAFVHESFQTSSQSDNHNLTVHSSNIAKQPTTFSSSSSSSSNSTDSNNGVSLIEPNVDQQTLSILQPIQTSALTLPQEDQQPFLIDQLNMFNTTTVNDEVNNDIQSPLQNKEGKEITLILSMEVCCAKVPNGIYNAWGYYPQELAHRSLYDFISPKDNDRLSQLHRLLLDHIAKTTNQGSIVPSTERSTSLLFESVDEAKLKEIASGSKLYSDTIHVRMRSGEYKLHEVVLYIGGGLGADLYNQTTLSKQYIVAIFREHQYEVSTINQKNPCIESFENTFQAMSNYIEPIAVFSPMSSPITPPTPAVDHLLSSLSAPVIDDKSADYWITDNHHNTGDNILTYASLNRKISTPHKPSLKPPKFNIAPITAAPTSSISKSSISLNPLLNRFASSPAVTHPTHQYFLQTSSSTLNAAASAVKSSRSVYSISGSSNRDSNTISSGRAIEMSIRSLLC</sequence>
<gene>
    <name evidence="4" type="ORF">BCV71DRAFT_226720</name>
</gene>
<dbReference type="SUPFAM" id="SSF57701">
    <property type="entry name" value="Zn2/Cys6 DNA-binding domain"/>
    <property type="match status" value="1"/>
</dbReference>
<dbReference type="CDD" id="cd00067">
    <property type="entry name" value="GAL4"/>
    <property type="match status" value="2"/>
</dbReference>
<dbReference type="Proteomes" id="UP000242381">
    <property type="component" value="Unassembled WGS sequence"/>
</dbReference>
<evidence type="ECO:0000313" key="5">
    <source>
        <dbReference type="Proteomes" id="UP000242381"/>
    </source>
</evidence>
<evidence type="ECO:0000313" key="4">
    <source>
        <dbReference type="EMBL" id="ORE18739.1"/>
    </source>
</evidence>
<dbReference type="AlphaFoldDB" id="A0A0A1N5I7"/>
<dbReference type="PANTHER" id="PTHR47659:SF7">
    <property type="entry name" value="FUNGAL TRANSCRIPTIONAL REGULATORY PROTEIN, N-TERMINAL DOMAIN-CONTAINING PROTEIN"/>
    <property type="match status" value="1"/>
</dbReference>
<organism evidence="4 5">
    <name type="scientific">Rhizopus microsporus</name>
    <dbReference type="NCBI Taxonomy" id="58291"/>
    <lineage>
        <taxon>Eukaryota</taxon>
        <taxon>Fungi</taxon>
        <taxon>Fungi incertae sedis</taxon>
        <taxon>Mucoromycota</taxon>
        <taxon>Mucoromycotina</taxon>
        <taxon>Mucoromycetes</taxon>
        <taxon>Mucorales</taxon>
        <taxon>Mucorineae</taxon>
        <taxon>Rhizopodaceae</taxon>
        <taxon>Rhizopus</taxon>
    </lineage>
</organism>
<dbReference type="PANTHER" id="PTHR47659">
    <property type="entry name" value="ZN(II)2CYS6 TRANSCRIPTION FACTOR (EUROFUNG)-RELATED"/>
    <property type="match status" value="1"/>
</dbReference>
<keyword evidence="1" id="KW-0479">Metal-binding</keyword>
<keyword evidence="2" id="KW-0539">Nucleus</keyword>
<protein>
    <recommendedName>
        <fullName evidence="6">Zn(2)-C6 fungal-type domain-containing protein</fullName>
    </recommendedName>
</protein>
<accession>A0A0A1N5I7</accession>
<dbReference type="Gene3D" id="3.30.450.20">
    <property type="entry name" value="PAS domain"/>
    <property type="match status" value="1"/>
</dbReference>
<proteinExistence type="predicted"/>
<dbReference type="GO" id="GO:0000981">
    <property type="term" value="F:DNA-binding transcription factor activity, RNA polymerase II-specific"/>
    <property type="evidence" value="ECO:0007669"/>
    <property type="project" value="InterPro"/>
</dbReference>